<dbReference type="AlphaFoldDB" id="A0A8H9ISA1"/>
<feature type="region of interest" description="Disordered" evidence="1">
    <location>
        <begin position="145"/>
        <end position="164"/>
    </location>
</feature>
<keyword evidence="4" id="KW-1185">Reference proteome</keyword>
<sequence length="786" mass="86126">MQHLPSAQTATVGVAHVRLRVERDLGWLFREQSTGDHGVDAQVEIVEDGRATGRVLALQIKSGASFFSSPAENGWWFRPKPRHIEYWLHHTLPVVVVLWNPANNTCHWQEVSPATLVKGPQGGTRLLVPSSQRLEADGAEALRQLTSNAPSSRRRRPRLSSASAADPRLWPMARDVTLTELGVHRAAPLDGQDIATPYVQRDLERELRTLLRTVKDNGGFIVIAGESGAGKSRLAAEVVQDLMGDHLLSIPETAEQLGAVGAAIDQVPETAVLWLDDLDRFLSPAGLTSAVLDQLLGRRMIIVATLRAGRRIDRSGIGAAKSPEARLLERATTVHLDRVWSADEVALAGETDDARLADAADVAGSYGIAEYLAAGPQIVAAHRDAWAPDHQPRAAALIAAAVDFARAGLFGALPVELLAEAHDYYLDQRGGRRLRPESFDRAIAWAAALRCGTTSPLQPGDDDRTYQAFDYLVDHAEAADTAVPDVVWRSALAFTKDKPARHFIVGLTAWRLGFAEPAYTSWRYLAEEGYGPGLFWLGLFYEHNGRVDKAEEYFHRAVEAGDLHGAQALARLCAEREEIREAESWYEKAADAGIFPAAGLRAQLHRDRGEWQQAVYWFVREFEAGDTLDALHMAAEVCSSVGRPDLAAGWYDAALEVGSIEAIHMAANFAYFQQDWRRLERLCEALRESSAVDGRGAVEADQLIGMMLRDQGDLAGAEVALRRAHDAGDDRASMSLSSLLTDQGRQDEADEVVQHISIQTGDGRVLKWHEYLAEAAADEKPEPATQ</sequence>
<protein>
    <recommendedName>
        <fullName evidence="2">DUF4365 domain-containing protein</fullName>
    </recommendedName>
</protein>
<dbReference type="InterPro" id="IPR011990">
    <property type="entry name" value="TPR-like_helical_dom_sf"/>
</dbReference>
<dbReference type="InterPro" id="IPR019734">
    <property type="entry name" value="TPR_rpt"/>
</dbReference>
<dbReference type="InterPro" id="IPR027417">
    <property type="entry name" value="P-loop_NTPase"/>
</dbReference>
<proteinExistence type="predicted"/>
<reference evidence="3" key="2">
    <citation type="submission" date="2020-09" db="EMBL/GenBank/DDBJ databases">
        <authorList>
            <person name="Sun Q."/>
            <person name="Zhou Y."/>
        </authorList>
    </citation>
    <scope>NUCLEOTIDE SEQUENCE</scope>
    <source>
        <strain evidence="3">CGMCC 4.7679</strain>
    </source>
</reference>
<evidence type="ECO:0000259" key="2">
    <source>
        <dbReference type="Pfam" id="PF14280"/>
    </source>
</evidence>
<dbReference type="Pfam" id="PF13181">
    <property type="entry name" value="TPR_8"/>
    <property type="match status" value="1"/>
</dbReference>
<accession>A0A8H9ISA1</accession>
<comment type="caution">
    <text evidence="3">The sequence shown here is derived from an EMBL/GenBank/DDBJ whole genome shotgun (WGS) entry which is preliminary data.</text>
</comment>
<dbReference type="RefSeq" id="WP_145933474.1">
    <property type="nucleotide sequence ID" value="NZ_BNAV01000001.1"/>
</dbReference>
<dbReference type="SUPFAM" id="SSF81901">
    <property type="entry name" value="HCP-like"/>
    <property type="match status" value="1"/>
</dbReference>
<dbReference type="Proteomes" id="UP000658656">
    <property type="component" value="Unassembled WGS sequence"/>
</dbReference>
<dbReference type="Gene3D" id="1.25.40.10">
    <property type="entry name" value="Tetratricopeptide repeat domain"/>
    <property type="match status" value="2"/>
</dbReference>
<dbReference type="PROSITE" id="PS00675">
    <property type="entry name" value="SIGMA54_INTERACT_1"/>
    <property type="match status" value="1"/>
</dbReference>
<evidence type="ECO:0000313" key="4">
    <source>
        <dbReference type="Proteomes" id="UP000658656"/>
    </source>
</evidence>
<dbReference type="SUPFAM" id="SSF52540">
    <property type="entry name" value="P-loop containing nucleoside triphosphate hydrolases"/>
    <property type="match status" value="1"/>
</dbReference>
<dbReference type="InterPro" id="IPR025375">
    <property type="entry name" value="DUF4365"/>
</dbReference>
<dbReference type="Pfam" id="PF14280">
    <property type="entry name" value="DUF4365"/>
    <property type="match status" value="1"/>
</dbReference>
<gene>
    <name evidence="3" type="ORF">GCM10017566_05200</name>
</gene>
<dbReference type="OrthoDB" id="4951670at2"/>
<organism evidence="3 4">
    <name type="scientific">Amycolatopsis bartoniae</name>
    <dbReference type="NCBI Taxonomy" id="941986"/>
    <lineage>
        <taxon>Bacteria</taxon>
        <taxon>Bacillati</taxon>
        <taxon>Actinomycetota</taxon>
        <taxon>Actinomycetes</taxon>
        <taxon>Pseudonocardiales</taxon>
        <taxon>Pseudonocardiaceae</taxon>
        <taxon>Amycolatopsis</taxon>
    </lineage>
</organism>
<feature type="domain" description="DUF4365" evidence="2">
    <location>
        <begin position="12"/>
        <end position="145"/>
    </location>
</feature>
<evidence type="ECO:0000256" key="1">
    <source>
        <dbReference type="SAM" id="MobiDB-lite"/>
    </source>
</evidence>
<dbReference type="InterPro" id="IPR025662">
    <property type="entry name" value="Sigma_54_int_dom_ATP-bd_1"/>
</dbReference>
<reference evidence="3" key="1">
    <citation type="journal article" date="2014" name="Int. J. Syst. Evol. Microbiol.">
        <title>Complete genome sequence of Corynebacterium casei LMG S-19264T (=DSM 44701T), isolated from a smear-ripened cheese.</title>
        <authorList>
            <consortium name="US DOE Joint Genome Institute (JGI-PGF)"/>
            <person name="Walter F."/>
            <person name="Albersmeier A."/>
            <person name="Kalinowski J."/>
            <person name="Ruckert C."/>
        </authorList>
    </citation>
    <scope>NUCLEOTIDE SEQUENCE</scope>
    <source>
        <strain evidence="3">CGMCC 4.7679</strain>
    </source>
</reference>
<dbReference type="EMBL" id="BNAV01000001">
    <property type="protein sequence ID" value="GHF35380.1"/>
    <property type="molecule type" value="Genomic_DNA"/>
</dbReference>
<evidence type="ECO:0000313" key="3">
    <source>
        <dbReference type="EMBL" id="GHF35380.1"/>
    </source>
</evidence>
<name>A0A8H9ISA1_9PSEU</name>